<feature type="region of interest" description="Disordered" evidence="1">
    <location>
        <begin position="152"/>
        <end position="336"/>
    </location>
</feature>
<organism evidence="2 3">
    <name type="scientific">Laetiporus sulphureus 93-53</name>
    <dbReference type="NCBI Taxonomy" id="1314785"/>
    <lineage>
        <taxon>Eukaryota</taxon>
        <taxon>Fungi</taxon>
        <taxon>Dikarya</taxon>
        <taxon>Basidiomycota</taxon>
        <taxon>Agaricomycotina</taxon>
        <taxon>Agaricomycetes</taxon>
        <taxon>Polyporales</taxon>
        <taxon>Laetiporus</taxon>
    </lineage>
</organism>
<dbReference type="AlphaFoldDB" id="A0A165ER23"/>
<dbReference type="InParanoid" id="A0A165ER23"/>
<feature type="compositionally biased region" description="Basic and acidic residues" evidence="1">
    <location>
        <begin position="190"/>
        <end position="200"/>
    </location>
</feature>
<keyword evidence="3" id="KW-1185">Reference proteome</keyword>
<dbReference type="Proteomes" id="UP000076871">
    <property type="component" value="Unassembled WGS sequence"/>
</dbReference>
<sequence length="336" mass="34880">MPTVPSSCVPLASLADEGVRLVPAGLHLQEDTAGPTPDPDLDDLVLVPAESGNVVTSTHAPELPAAYGRKADAGLSVKPRLSLGNLALHSPSSIIGTPFDLSPRFEYPFPTPPCEPEIPLSMSASLPNIRCSAAAFSMPFIGGAIGSGAPSFSTLPRPRAGVRGFSPTRLKLRPREPPMPPTLAKKRRITRENRQRRESAPDAISESSVTPTRSPGFGRRTSDDTVVSDESLEGMEGGSNESKDGVSVVSKGADEELLIRPASSSRTTSEVTLSVQEGPKTPLDALEDPCSAPSESLAVASATANGSADETHAVPAIGAPAPESPRTSSLPEKDSA</sequence>
<dbReference type="OrthoDB" id="3003645at2759"/>
<evidence type="ECO:0000313" key="2">
    <source>
        <dbReference type="EMBL" id="KZT07587.1"/>
    </source>
</evidence>
<dbReference type="GeneID" id="63823990"/>
<proteinExistence type="predicted"/>
<feature type="compositionally biased region" description="Polar residues" evidence="1">
    <location>
        <begin position="262"/>
        <end position="275"/>
    </location>
</feature>
<evidence type="ECO:0000256" key="1">
    <source>
        <dbReference type="SAM" id="MobiDB-lite"/>
    </source>
</evidence>
<dbReference type="EMBL" id="KV427618">
    <property type="protein sequence ID" value="KZT07587.1"/>
    <property type="molecule type" value="Genomic_DNA"/>
</dbReference>
<accession>A0A165ER23</accession>
<name>A0A165ER23_9APHY</name>
<evidence type="ECO:0000313" key="3">
    <source>
        <dbReference type="Proteomes" id="UP000076871"/>
    </source>
</evidence>
<reference evidence="2 3" key="1">
    <citation type="journal article" date="2016" name="Mol. Biol. Evol.">
        <title>Comparative Genomics of Early-Diverging Mushroom-Forming Fungi Provides Insights into the Origins of Lignocellulose Decay Capabilities.</title>
        <authorList>
            <person name="Nagy L.G."/>
            <person name="Riley R."/>
            <person name="Tritt A."/>
            <person name="Adam C."/>
            <person name="Daum C."/>
            <person name="Floudas D."/>
            <person name="Sun H."/>
            <person name="Yadav J.S."/>
            <person name="Pangilinan J."/>
            <person name="Larsson K.H."/>
            <person name="Matsuura K."/>
            <person name="Barry K."/>
            <person name="Labutti K."/>
            <person name="Kuo R."/>
            <person name="Ohm R.A."/>
            <person name="Bhattacharya S.S."/>
            <person name="Shirouzu T."/>
            <person name="Yoshinaga Y."/>
            <person name="Martin F.M."/>
            <person name="Grigoriev I.V."/>
            <person name="Hibbett D.S."/>
        </authorList>
    </citation>
    <scope>NUCLEOTIDE SEQUENCE [LARGE SCALE GENOMIC DNA]</scope>
    <source>
        <strain evidence="2 3">93-53</strain>
    </source>
</reference>
<dbReference type="RefSeq" id="XP_040765327.1">
    <property type="nucleotide sequence ID" value="XM_040906961.1"/>
</dbReference>
<gene>
    <name evidence="2" type="ORF">LAESUDRAFT_713319</name>
</gene>
<protein>
    <submittedName>
        <fullName evidence="2">Uncharacterized protein</fullName>
    </submittedName>
</protein>